<reference evidence="12 13" key="1">
    <citation type="submission" date="2019-04" db="EMBL/GenBank/DDBJ databases">
        <title>Microbes associate with the intestines of laboratory mice.</title>
        <authorList>
            <person name="Navarre W."/>
            <person name="Wong E."/>
            <person name="Huang K."/>
            <person name="Tropini C."/>
            <person name="Ng K."/>
            <person name="Yu B."/>
        </authorList>
    </citation>
    <scope>NUCLEOTIDE SEQUENCE [LARGE SCALE GENOMIC DNA]</scope>
    <source>
        <strain evidence="12 13">NM07_P-09</strain>
    </source>
</reference>
<comment type="function">
    <text evidence="9">Site-specific tyrosine recombinase, which acts by catalyzing the cutting and rejoining of the recombining DNA molecules. The XerC-XerD complex is essential to convert dimers of the bacterial chromosome into monomers to permit their segregation at cell division. It also contributes to the segregational stability of plasmids.</text>
</comment>
<dbReference type="InterPro" id="IPR010998">
    <property type="entry name" value="Integrase_recombinase_N"/>
</dbReference>
<dbReference type="GO" id="GO:0007059">
    <property type="term" value="P:chromosome segregation"/>
    <property type="evidence" value="ECO:0007669"/>
    <property type="project" value="UniProtKB-UniRule"/>
</dbReference>
<feature type="active site" evidence="9">
    <location>
        <position position="250"/>
    </location>
</feature>
<feature type="active site" description="O-(3'-phospho-DNA)-tyrosine intermediate" evidence="9">
    <location>
        <position position="285"/>
    </location>
</feature>
<feature type="domain" description="Tyr recombinase" evidence="10">
    <location>
        <begin position="108"/>
        <end position="298"/>
    </location>
</feature>
<keyword evidence="3 9" id="KW-0132">Cell division</keyword>
<evidence type="ECO:0000256" key="9">
    <source>
        <dbReference type="HAMAP-Rule" id="MF_01808"/>
    </source>
</evidence>
<dbReference type="SUPFAM" id="SSF47823">
    <property type="entry name" value="lambda integrase-like, N-terminal domain"/>
    <property type="match status" value="1"/>
</dbReference>
<evidence type="ECO:0000256" key="3">
    <source>
        <dbReference type="ARBA" id="ARBA00022618"/>
    </source>
</evidence>
<evidence type="ECO:0000259" key="11">
    <source>
        <dbReference type="PROSITE" id="PS51900"/>
    </source>
</evidence>
<dbReference type="AlphaFoldDB" id="A0A4S2F2T0"/>
<evidence type="ECO:0000256" key="1">
    <source>
        <dbReference type="ARBA" id="ARBA00004496"/>
    </source>
</evidence>
<dbReference type="HAMAP" id="MF_01808">
    <property type="entry name" value="Recomb_XerC_XerD"/>
    <property type="match status" value="1"/>
</dbReference>
<evidence type="ECO:0000313" key="12">
    <source>
        <dbReference type="EMBL" id="TGY61401.1"/>
    </source>
</evidence>
<evidence type="ECO:0000256" key="7">
    <source>
        <dbReference type="ARBA" id="ARBA00023172"/>
    </source>
</evidence>
<sequence length="305" mass="33189">MDLSQAVSDYLDYLAVERGAAANTVAAYARDLDRYVDDLAEHSVTQLSQVDRHVIEGHVARLREGGAAPSSVKRAVSAIRSFHKFAAGDHLSDSLPTSDVAAPQVPAYLPQVLSIQQVEALLDQPFAPDACGQRDRALLEVLYGCGLRVSELCGLNLDSVYPAEELVRVVGKGSKERLVPLLGSAKEALMTYTQEGRQELVRPLSAAGRAAYSQGAVFLSQRGSRLSRQWVHHLVERYGAYVGIQGLHPHTLRHSLATHLLQGGADLRVVQEILGHADVATTQLYTHVDQTHLQGVYFAAHPRAH</sequence>
<dbReference type="InterPro" id="IPR050090">
    <property type="entry name" value="Tyrosine_recombinase_XerCD"/>
</dbReference>
<evidence type="ECO:0000256" key="2">
    <source>
        <dbReference type="ARBA" id="ARBA00022490"/>
    </source>
</evidence>
<keyword evidence="2 9" id="KW-0963">Cytoplasm</keyword>
<comment type="subcellular location">
    <subcellularLocation>
        <location evidence="1 9">Cytoplasm</location>
    </subcellularLocation>
</comment>
<dbReference type="PROSITE" id="PS51898">
    <property type="entry name" value="TYR_RECOMBINASE"/>
    <property type="match status" value="1"/>
</dbReference>
<keyword evidence="5 9" id="KW-0229">DNA integration</keyword>
<dbReference type="Pfam" id="PF00589">
    <property type="entry name" value="Phage_integrase"/>
    <property type="match status" value="1"/>
</dbReference>
<dbReference type="Gene3D" id="1.10.443.10">
    <property type="entry name" value="Intergrase catalytic core"/>
    <property type="match status" value="1"/>
</dbReference>
<dbReference type="NCBIfam" id="NF001399">
    <property type="entry name" value="PRK00283.1"/>
    <property type="match status" value="1"/>
</dbReference>
<evidence type="ECO:0000256" key="6">
    <source>
        <dbReference type="ARBA" id="ARBA00023125"/>
    </source>
</evidence>
<evidence type="ECO:0000313" key="13">
    <source>
        <dbReference type="Proteomes" id="UP000310263"/>
    </source>
</evidence>
<feature type="active site" evidence="9">
    <location>
        <position position="148"/>
    </location>
</feature>
<keyword evidence="7 9" id="KW-0233">DNA recombination</keyword>
<dbReference type="InterPro" id="IPR023009">
    <property type="entry name" value="Tyrosine_recombinase_XerC/XerD"/>
</dbReference>
<dbReference type="CDD" id="cd00798">
    <property type="entry name" value="INT_XerDC_C"/>
    <property type="match status" value="1"/>
</dbReference>
<evidence type="ECO:0000256" key="5">
    <source>
        <dbReference type="ARBA" id="ARBA00022908"/>
    </source>
</evidence>
<dbReference type="EMBL" id="SRYE01000005">
    <property type="protein sequence ID" value="TGY61401.1"/>
    <property type="molecule type" value="Genomic_DNA"/>
</dbReference>
<dbReference type="Gene3D" id="1.10.150.130">
    <property type="match status" value="1"/>
</dbReference>
<dbReference type="GO" id="GO:0005737">
    <property type="term" value="C:cytoplasm"/>
    <property type="evidence" value="ECO:0007669"/>
    <property type="project" value="UniProtKB-SubCell"/>
</dbReference>
<accession>A0A4S2F2T0</accession>
<dbReference type="GO" id="GO:0003677">
    <property type="term" value="F:DNA binding"/>
    <property type="evidence" value="ECO:0007669"/>
    <property type="project" value="UniProtKB-UniRule"/>
</dbReference>
<gene>
    <name evidence="9" type="primary">xerC</name>
    <name evidence="12" type="ORF">E5334_08305</name>
</gene>
<dbReference type="InterPro" id="IPR011010">
    <property type="entry name" value="DNA_brk_join_enz"/>
</dbReference>
<dbReference type="GO" id="GO:0009037">
    <property type="term" value="F:tyrosine-based site-specific recombinase activity"/>
    <property type="evidence" value="ECO:0007669"/>
    <property type="project" value="UniProtKB-UniRule"/>
</dbReference>
<dbReference type="SUPFAM" id="SSF56349">
    <property type="entry name" value="DNA breaking-rejoining enzymes"/>
    <property type="match status" value="1"/>
</dbReference>
<keyword evidence="13" id="KW-1185">Reference proteome</keyword>
<keyword evidence="8 9" id="KW-0131">Cell cycle</keyword>
<keyword evidence="4 9" id="KW-0159">Chromosome partition</keyword>
<dbReference type="InterPro" id="IPR004107">
    <property type="entry name" value="Integrase_SAM-like_N"/>
</dbReference>
<dbReference type="InterPro" id="IPR002104">
    <property type="entry name" value="Integrase_catalytic"/>
</dbReference>
<dbReference type="OrthoDB" id="9801717at2"/>
<protein>
    <recommendedName>
        <fullName evidence="9">Tyrosine recombinase XerC</fullName>
    </recommendedName>
</protein>
<evidence type="ECO:0000259" key="10">
    <source>
        <dbReference type="PROSITE" id="PS51898"/>
    </source>
</evidence>
<dbReference type="Proteomes" id="UP000310263">
    <property type="component" value="Unassembled WGS sequence"/>
</dbReference>
<dbReference type="PROSITE" id="PS51900">
    <property type="entry name" value="CB"/>
    <property type="match status" value="1"/>
</dbReference>
<evidence type="ECO:0000256" key="8">
    <source>
        <dbReference type="ARBA" id="ARBA00023306"/>
    </source>
</evidence>
<feature type="active site" evidence="9">
    <location>
        <position position="253"/>
    </location>
</feature>
<feature type="domain" description="Core-binding (CB)" evidence="11">
    <location>
        <begin position="1"/>
        <end position="87"/>
    </location>
</feature>
<comment type="subunit">
    <text evidence="9">Forms a cyclic heterotetrameric complex composed of two molecules of XerC and two molecules of XerD.</text>
</comment>
<evidence type="ECO:0000256" key="4">
    <source>
        <dbReference type="ARBA" id="ARBA00022829"/>
    </source>
</evidence>
<dbReference type="PANTHER" id="PTHR30349:SF81">
    <property type="entry name" value="TYROSINE RECOMBINASE XERC"/>
    <property type="match status" value="1"/>
</dbReference>
<comment type="caution">
    <text evidence="12">The sequence shown here is derived from an EMBL/GenBank/DDBJ whole genome shotgun (WGS) entry which is preliminary data.</text>
</comment>
<dbReference type="Pfam" id="PF02899">
    <property type="entry name" value="Phage_int_SAM_1"/>
    <property type="match status" value="1"/>
</dbReference>
<comment type="similarity">
    <text evidence="9">Belongs to the 'phage' integrase family. XerC subfamily.</text>
</comment>
<dbReference type="GO" id="GO:0051301">
    <property type="term" value="P:cell division"/>
    <property type="evidence" value="ECO:0007669"/>
    <property type="project" value="UniProtKB-KW"/>
</dbReference>
<dbReference type="PANTHER" id="PTHR30349">
    <property type="entry name" value="PHAGE INTEGRASE-RELATED"/>
    <property type="match status" value="1"/>
</dbReference>
<organism evidence="12 13">
    <name type="scientific">Muricaecibacterium torontonense</name>
    <dbReference type="NCBI Taxonomy" id="3032871"/>
    <lineage>
        <taxon>Bacteria</taxon>
        <taxon>Bacillati</taxon>
        <taxon>Actinomycetota</taxon>
        <taxon>Coriobacteriia</taxon>
        <taxon>Coriobacteriales</taxon>
        <taxon>Atopobiaceae</taxon>
        <taxon>Muricaecibacterium</taxon>
    </lineage>
</organism>
<feature type="active site" evidence="9">
    <location>
        <position position="276"/>
    </location>
</feature>
<dbReference type="InterPro" id="IPR013762">
    <property type="entry name" value="Integrase-like_cat_sf"/>
</dbReference>
<name>A0A4S2F2T0_9ACTN</name>
<feature type="active site" evidence="9">
    <location>
        <position position="172"/>
    </location>
</feature>
<proteinExistence type="inferred from homology"/>
<dbReference type="GO" id="GO:0006313">
    <property type="term" value="P:DNA transposition"/>
    <property type="evidence" value="ECO:0007669"/>
    <property type="project" value="UniProtKB-UniRule"/>
</dbReference>
<keyword evidence="6 9" id="KW-0238">DNA-binding</keyword>
<dbReference type="InterPro" id="IPR044068">
    <property type="entry name" value="CB"/>
</dbReference>